<organism evidence="2 3">
    <name type="scientific">Actinokineospora soli</name>
    <dbReference type="NCBI Taxonomy" id="1048753"/>
    <lineage>
        <taxon>Bacteria</taxon>
        <taxon>Bacillati</taxon>
        <taxon>Actinomycetota</taxon>
        <taxon>Actinomycetes</taxon>
        <taxon>Pseudonocardiales</taxon>
        <taxon>Pseudonocardiaceae</taxon>
        <taxon>Actinokineospora</taxon>
    </lineage>
</organism>
<gene>
    <name evidence="2" type="ORF">ACFQV2_34395</name>
</gene>
<evidence type="ECO:0000313" key="3">
    <source>
        <dbReference type="Proteomes" id="UP001596512"/>
    </source>
</evidence>
<dbReference type="Proteomes" id="UP001596512">
    <property type="component" value="Unassembled WGS sequence"/>
</dbReference>
<accession>A0ABW2TWZ3</accession>
<name>A0ABW2TWZ3_9PSEU</name>
<comment type="caution">
    <text evidence="2">The sequence shown here is derived from an EMBL/GenBank/DDBJ whole genome shotgun (WGS) entry which is preliminary data.</text>
</comment>
<evidence type="ECO:0000259" key="1">
    <source>
        <dbReference type="Pfam" id="PF03756"/>
    </source>
</evidence>
<sequence length="101" mass="11044">MAADLVHKRSPENVMLADARRRGPLRLAARLCLSDMNEMILDHVTGQHVAGMVLIEAARQLMQLTNHEFVVNDDTHSFVLCTLAAGSRGTSSRSPSTWSAS</sequence>
<proteinExistence type="predicted"/>
<feature type="domain" description="A-factor biosynthesis hotdog" evidence="1">
    <location>
        <begin position="5"/>
        <end position="81"/>
    </location>
</feature>
<dbReference type="EMBL" id="JBHTEY010000004">
    <property type="protein sequence ID" value="MFC7617738.1"/>
    <property type="molecule type" value="Genomic_DNA"/>
</dbReference>
<dbReference type="InterPro" id="IPR005509">
    <property type="entry name" value="AfsA_hotdog_dom"/>
</dbReference>
<dbReference type="Pfam" id="PF03756">
    <property type="entry name" value="AfsA"/>
    <property type="match status" value="1"/>
</dbReference>
<keyword evidence="3" id="KW-1185">Reference proteome</keyword>
<reference evidence="3" key="1">
    <citation type="journal article" date="2019" name="Int. J. Syst. Evol. Microbiol.">
        <title>The Global Catalogue of Microorganisms (GCM) 10K type strain sequencing project: providing services to taxonomists for standard genome sequencing and annotation.</title>
        <authorList>
            <consortium name="The Broad Institute Genomics Platform"/>
            <consortium name="The Broad Institute Genome Sequencing Center for Infectious Disease"/>
            <person name="Wu L."/>
            <person name="Ma J."/>
        </authorList>
    </citation>
    <scope>NUCLEOTIDE SEQUENCE [LARGE SCALE GENOMIC DNA]</scope>
    <source>
        <strain evidence="3">JCM 17695</strain>
    </source>
</reference>
<evidence type="ECO:0000313" key="2">
    <source>
        <dbReference type="EMBL" id="MFC7617738.1"/>
    </source>
</evidence>
<protein>
    <submittedName>
        <fullName evidence="2">AfsA-related hotdog domain-containing protein</fullName>
    </submittedName>
</protein>